<sequence length="625" mass="67807">MALIDEFLYALGFQADLRGGQAFDEQLQRIGDHGESTRHSLLSTITAANLLSHALEKGAEMAKEVGGEFIRTAKEMEDMKVTFESLYTTAAEGEQKFHWLVNFARANPVMGLDAAKEAFLSLKNNGVEPTVAAMKAMGDTMAAMPGIGYMLGKDVGELLEGRYAMGGAIAQAGIKLHRSSKGGETSYHGSYINREGQTIPIKLDISDANKTIEQLTKILDDRFGGTMDKHAKTMTGLIARWGNDWQTFQMQVMDNHVFAALEDELFSMITQWEAWAKSPDAHEMLAGISQILTLIVKIVAEAIRLTGLVAEKFSQWFGSVHSVEFLLASIFLVSKWTTIIGLVAKLAGGFRDVAAALELVRDGEAVVAALTALIDPLALLPGLIAVGVVGAIAGIASLIKKWDEFKLGILDKGYLNDFFSAFEHGITRMMAWFRYWLDYMDIGTLKGRQALSSIGLAPELSDAEKKELADKQKAHQGGVGRYMDDEVAKDDAAQKHRQGSGDYLKTLKAAHPDWTLGQIAQWTKANRPAAYRDYFTLPSGPVKADPATAASCAAGKKFSTHDSAATDKPGEKTTPVEHKDDHSVNIHGPVNVYTQDAAGFAAGLREANSGLASSMENHGTGGRRY</sequence>
<dbReference type="InterPro" id="IPR053058">
    <property type="entry name" value="Mulikevirus_tape_measure"/>
</dbReference>
<name>A0AB34CBS8_9GAMM</name>
<dbReference type="RefSeq" id="WP_150016034.1">
    <property type="nucleotide sequence ID" value="NZ_VWVM01000044.1"/>
</dbReference>
<dbReference type="EMBL" id="VWVM01000044">
    <property type="protein sequence ID" value="KAA6117684.1"/>
    <property type="molecule type" value="Genomic_DNA"/>
</dbReference>
<accession>A0AB34CBS8</accession>
<reference evidence="3 4" key="1">
    <citation type="submission" date="2019-09" db="EMBL/GenBank/DDBJ databases">
        <title>Genomic diversity of phyloplane-associated Pantoea species in Pakistan cotton crop.</title>
        <authorList>
            <person name="Tufail M.R."/>
            <person name="Cook D.R."/>
        </authorList>
    </citation>
    <scope>NUCLEOTIDE SEQUENCE [LARGE SCALE GENOMIC DNA]</scope>
    <source>
        <strain evidence="3 4">B_8</strain>
    </source>
</reference>
<evidence type="ECO:0000256" key="1">
    <source>
        <dbReference type="SAM" id="MobiDB-lite"/>
    </source>
</evidence>
<keyword evidence="2" id="KW-0472">Membrane</keyword>
<evidence type="ECO:0000256" key="2">
    <source>
        <dbReference type="SAM" id="Phobius"/>
    </source>
</evidence>
<proteinExistence type="predicted"/>
<comment type="caution">
    <text evidence="3">The sequence shown here is derived from an EMBL/GenBank/DDBJ whole genome shotgun (WGS) entry which is preliminary data.</text>
</comment>
<feature type="compositionally biased region" description="Basic and acidic residues" evidence="1">
    <location>
        <begin position="564"/>
        <end position="584"/>
    </location>
</feature>
<feature type="transmembrane region" description="Helical" evidence="2">
    <location>
        <begin position="377"/>
        <end position="399"/>
    </location>
</feature>
<keyword evidence="2" id="KW-1133">Transmembrane helix</keyword>
<evidence type="ECO:0000313" key="4">
    <source>
        <dbReference type="Proteomes" id="UP000324255"/>
    </source>
</evidence>
<dbReference type="PANTHER" id="PTHR38812:SF2">
    <property type="entry name" value="MU-LIKE PROPHAGE FLUMU PROTEIN GP42"/>
    <property type="match status" value="1"/>
</dbReference>
<protein>
    <submittedName>
        <fullName evidence="3">Uncharacterized protein</fullName>
    </submittedName>
</protein>
<keyword evidence="4" id="KW-1185">Reference proteome</keyword>
<feature type="region of interest" description="Disordered" evidence="1">
    <location>
        <begin position="557"/>
        <end position="586"/>
    </location>
</feature>
<organism evidence="3 4">
    <name type="scientific">Candidatus Pantoea gossypiicola</name>
    <dbReference type="NCBI Taxonomy" id="2608008"/>
    <lineage>
        <taxon>Bacteria</taxon>
        <taxon>Pseudomonadati</taxon>
        <taxon>Pseudomonadota</taxon>
        <taxon>Gammaproteobacteria</taxon>
        <taxon>Enterobacterales</taxon>
        <taxon>Erwiniaceae</taxon>
        <taxon>Pantoea</taxon>
    </lineage>
</organism>
<dbReference type="AlphaFoldDB" id="A0AB34CBS8"/>
<gene>
    <name evidence="3" type="ORF">F3I20_23690</name>
</gene>
<dbReference type="PANTHER" id="PTHR38812">
    <property type="entry name" value="MU-LIKE PROPHAGE FLUMU PROTEIN GP42"/>
    <property type="match status" value="1"/>
</dbReference>
<evidence type="ECO:0000313" key="3">
    <source>
        <dbReference type="EMBL" id="KAA6117684.1"/>
    </source>
</evidence>
<keyword evidence="2" id="KW-0812">Transmembrane</keyword>
<dbReference type="Proteomes" id="UP000324255">
    <property type="component" value="Unassembled WGS sequence"/>
</dbReference>